<keyword evidence="1" id="KW-0812">Transmembrane</keyword>
<evidence type="ECO:0000313" key="2">
    <source>
        <dbReference type="EMBL" id="PCJ01305.1"/>
    </source>
</evidence>
<sequence length="115" mass="12167">MQMQTTQVKPAINNEKRAMWLSLLFGIGLLLASFALSLAPKAGAKVAVFTAPWAVHNQAIFTIARADADIAALGKVKWIAIAADDQADLVSRLYQAGAFLVIDAAILISCGVISN</sequence>
<dbReference type="AlphaFoldDB" id="A0A2A4Z2W7"/>
<proteinExistence type="predicted"/>
<reference key="1">
    <citation type="submission" date="2017-08" db="EMBL/GenBank/DDBJ databases">
        <title>A dynamic microbial community with high functional redundancy inhabits the cold, oxic subseafloor aquifer.</title>
        <authorList>
            <person name="Tully B.J."/>
            <person name="Wheat C.G."/>
            <person name="Glazer B.T."/>
            <person name="Huber J.A."/>
        </authorList>
    </citation>
    <scope>NUCLEOTIDE SEQUENCE [LARGE SCALE GENOMIC DNA]</scope>
</reference>
<comment type="caution">
    <text evidence="2">The sequence shown here is derived from an EMBL/GenBank/DDBJ whole genome shotgun (WGS) entry which is preliminary data.</text>
</comment>
<evidence type="ECO:0000256" key="1">
    <source>
        <dbReference type="SAM" id="Phobius"/>
    </source>
</evidence>
<keyword evidence="1" id="KW-1133">Transmembrane helix</keyword>
<organism evidence="2">
    <name type="scientific">OCS116 cluster bacterium</name>
    <dbReference type="NCBI Taxonomy" id="2030921"/>
    <lineage>
        <taxon>Bacteria</taxon>
        <taxon>Pseudomonadati</taxon>
        <taxon>Pseudomonadota</taxon>
        <taxon>Alphaproteobacteria</taxon>
        <taxon>OCS116 cluster</taxon>
    </lineage>
</organism>
<reference evidence="2" key="2">
    <citation type="journal article" date="2018" name="ISME J.">
        <title>A dynamic microbial community with high functional redundancy inhabits the cold, oxic subseafloor aquifer.</title>
        <authorList>
            <person name="Tully B.J."/>
            <person name="Wheat C.G."/>
            <person name="Glazer B.T."/>
            <person name="Huber J.A."/>
        </authorList>
    </citation>
    <scope>NUCLEOTIDE SEQUENCE</scope>
    <source>
        <strain evidence="2">NORP83</strain>
    </source>
</reference>
<gene>
    <name evidence="2" type="ORF">COB13_08085</name>
</gene>
<protein>
    <submittedName>
        <fullName evidence="2">Uncharacterized protein</fullName>
    </submittedName>
</protein>
<name>A0A2A4Z2W7_9PROT</name>
<feature type="transmembrane region" description="Helical" evidence="1">
    <location>
        <begin position="93"/>
        <end position="113"/>
    </location>
</feature>
<dbReference type="EMBL" id="NVUS01000008">
    <property type="protein sequence ID" value="PCJ01305.1"/>
    <property type="molecule type" value="Genomic_DNA"/>
</dbReference>
<keyword evidence="1" id="KW-0472">Membrane</keyword>
<accession>A0A2A4Z2W7</accession>